<dbReference type="EMBL" id="BARS01019595">
    <property type="protein sequence ID" value="GAF92647.1"/>
    <property type="molecule type" value="Genomic_DNA"/>
</dbReference>
<sequence length="64" mass="7233">MERQSNKPDKETLINLVKQGIEMLAERNISDVVILSSYKINSVLKDNYGVDIKVDRIGRVLSSV</sequence>
<feature type="non-terminal residue" evidence="1">
    <location>
        <position position="64"/>
    </location>
</feature>
<name>X0TWY2_9ZZZZ</name>
<reference evidence="1" key="1">
    <citation type="journal article" date="2014" name="Front. Microbiol.">
        <title>High frequency of phylogenetically diverse reductive dehalogenase-homologous genes in deep subseafloor sedimentary metagenomes.</title>
        <authorList>
            <person name="Kawai M."/>
            <person name="Futagami T."/>
            <person name="Toyoda A."/>
            <person name="Takaki Y."/>
            <person name="Nishi S."/>
            <person name="Hori S."/>
            <person name="Arai W."/>
            <person name="Tsubouchi T."/>
            <person name="Morono Y."/>
            <person name="Uchiyama I."/>
            <person name="Ito T."/>
            <person name="Fujiyama A."/>
            <person name="Inagaki F."/>
            <person name="Takami H."/>
        </authorList>
    </citation>
    <scope>NUCLEOTIDE SEQUENCE</scope>
    <source>
        <strain evidence="1">Expedition CK06-06</strain>
    </source>
</reference>
<proteinExistence type="predicted"/>
<comment type="caution">
    <text evidence="1">The sequence shown here is derived from an EMBL/GenBank/DDBJ whole genome shotgun (WGS) entry which is preliminary data.</text>
</comment>
<gene>
    <name evidence="1" type="ORF">S01H1_31728</name>
</gene>
<accession>X0TWY2</accession>
<evidence type="ECO:0000313" key="1">
    <source>
        <dbReference type="EMBL" id="GAF92647.1"/>
    </source>
</evidence>
<organism evidence="1">
    <name type="scientific">marine sediment metagenome</name>
    <dbReference type="NCBI Taxonomy" id="412755"/>
    <lineage>
        <taxon>unclassified sequences</taxon>
        <taxon>metagenomes</taxon>
        <taxon>ecological metagenomes</taxon>
    </lineage>
</organism>
<dbReference type="AlphaFoldDB" id="X0TWY2"/>
<protein>
    <submittedName>
        <fullName evidence="1">Uncharacterized protein</fullName>
    </submittedName>
</protein>